<dbReference type="InterPro" id="IPR011008">
    <property type="entry name" value="Dimeric_a/b-barrel"/>
</dbReference>
<dbReference type="PANTHER" id="PTHR33178:SF4">
    <property type="entry name" value="EXPRESSED PROTEIN"/>
    <property type="match status" value="1"/>
</dbReference>
<dbReference type="EMBL" id="JBBPBN010000994">
    <property type="protein sequence ID" value="KAK8480746.1"/>
    <property type="molecule type" value="Genomic_DNA"/>
</dbReference>
<dbReference type="PANTHER" id="PTHR33178">
    <property type="match status" value="1"/>
</dbReference>
<proteinExistence type="predicted"/>
<protein>
    <recommendedName>
        <fullName evidence="2">Stress-response A/B barrel domain-containing protein</fullName>
    </recommendedName>
</protein>
<comment type="subunit">
    <text evidence="1">Homodimer.</text>
</comment>
<dbReference type="InterPro" id="IPR044662">
    <property type="entry name" value="HS1/DABB1-like"/>
</dbReference>
<feature type="domain" description="Stress-response A/B barrel" evidence="2">
    <location>
        <begin position="4"/>
        <end position="98"/>
    </location>
</feature>
<evidence type="ECO:0000256" key="1">
    <source>
        <dbReference type="ARBA" id="ARBA00011738"/>
    </source>
</evidence>
<comment type="caution">
    <text evidence="3">The sequence shown here is derived from an EMBL/GenBank/DDBJ whole genome shotgun (WGS) entry which is preliminary data.</text>
</comment>
<sequence>MGGFKHLVVVKFKEDVEVEVEVILKGMEKLVSEVDAVKCFEWGQDIESPEMLGQGFTHAFLMSFEKKEDYTAFTTHPTHIEFSATFVAAIDKFVVLDFPSVVAKSPA</sequence>
<keyword evidence="4" id="KW-1185">Reference proteome</keyword>
<dbReference type="SMART" id="SM00886">
    <property type="entry name" value="Dabb"/>
    <property type="match status" value="1"/>
</dbReference>
<organism evidence="3 4">
    <name type="scientific">Hibiscus sabdariffa</name>
    <name type="common">roselle</name>
    <dbReference type="NCBI Taxonomy" id="183260"/>
    <lineage>
        <taxon>Eukaryota</taxon>
        <taxon>Viridiplantae</taxon>
        <taxon>Streptophyta</taxon>
        <taxon>Embryophyta</taxon>
        <taxon>Tracheophyta</taxon>
        <taxon>Spermatophyta</taxon>
        <taxon>Magnoliopsida</taxon>
        <taxon>eudicotyledons</taxon>
        <taxon>Gunneridae</taxon>
        <taxon>Pentapetalae</taxon>
        <taxon>rosids</taxon>
        <taxon>malvids</taxon>
        <taxon>Malvales</taxon>
        <taxon>Malvaceae</taxon>
        <taxon>Malvoideae</taxon>
        <taxon>Hibiscus</taxon>
    </lineage>
</organism>
<dbReference type="InterPro" id="IPR013097">
    <property type="entry name" value="Dabb"/>
</dbReference>
<evidence type="ECO:0000313" key="3">
    <source>
        <dbReference type="EMBL" id="KAK8480746.1"/>
    </source>
</evidence>
<gene>
    <name evidence="3" type="ORF">V6N11_073197</name>
</gene>
<evidence type="ECO:0000259" key="2">
    <source>
        <dbReference type="PROSITE" id="PS51502"/>
    </source>
</evidence>
<dbReference type="PROSITE" id="PS51502">
    <property type="entry name" value="S_R_A_B_BARREL"/>
    <property type="match status" value="1"/>
</dbReference>
<dbReference type="Proteomes" id="UP001396334">
    <property type="component" value="Unassembled WGS sequence"/>
</dbReference>
<dbReference type="Gene3D" id="3.30.70.100">
    <property type="match status" value="1"/>
</dbReference>
<name>A0ABR1ZJN3_9ROSI</name>
<accession>A0ABR1ZJN3</accession>
<dbReference type="Pfam" id="PF07876">
    <property type="entry name" value="Dabb"/>
    <property type="match status" value="1"/>
</dbReference>
<dbReference type="SUPFAM" id="SSF54909">
    <property type="entry name" value="Dimeric alpha+beta barrel"/>
    <property type="match status" value="1"/>
</dbReference>
<evidence type="ECO:0000313" key="4">
    <source>
        <dbReference type="Proteomes" id="UP001396334"/>
    </source>
</evidence>
<reference evidence="3 4" key="1">
    <citation type="journal article" date="2024" name="G3 (Bethesda)">
        <title>Genome assembly of Hibiscus sabdariffa L. provides insights into metabolisms of medicinal natural products.</title>
        <authorList>
            <person name="Kim T."/>
        </authorList>
    </citation>
    <scope>NUCLEOTIDE SEQUENCE [LARGE SCALE GENOMIC DNA]</scope>
    <source>
        <strain evidence="3">TK-2024</strain>
        <tissue evidence="3">Old leaves</tissue>
    </source>
</reference>